<protein>
    <submittedName>
        <fullName evidence="2">Divergent AAA domain protein</fullName>
    </submittedName>
</protein>
<dbReference type="InterPro" id="IPR038475">
    <property type="entry name" value="RecG_C_sf"/>
</dbReference>
<feature type="domain" description="Schlafen AlbA-2" evidence="1">
    <location>
        <begin position="74"/>
        <end position="192"/>
    </location>
</feature>
<dbReference type="InterPro" id="IPR007421">
    <property type="entry name" value="Schlafen_AlbA_2_dom"/>
</dbReference>
<dbReference type="EMBL" id="ACDZ02000014">
    <property type="protein sequence ID" value="EER67805.1"/>
    <property type="molecule type" value="Genomic_DNA"/>
</dbReference>
<accession>C5NXJ4</accession>
<dbReference type="PANTHER" id="PTHR30595">
    <property type="entry name" value="GLPR-RELATED TRANSCRIPTIONAL REPRESSOR"/>
    <property type="match status" value="1"/>
</dbReference>
<evidence type="ECO:0000313" key="3">
    <source>
        <dbReference type="Proteomes" id="UP000006004"/>
    </source>
</evidence>
<dbReference type="Proteomes" id="UP000006004">
    <property type="component" value="Unassembled WGS sequence"/>
</dbReference>
<dbReference type="GeneID" id="93287821"/>
<organism evidence="2 3">
    <name type="scientific">Gemella haemolysans ATCC 10379</name>
    <dbReference type="NCBI Taxonomy" id="546270"/>
    <lineage>
        <taxon>Bacteria</taxon>
        <taxon>Bacillati</taxon>
        <taxon>Bacillota</taxon>
        <taxon>Bacilli</taxon>
        <taxon>Bacillales</taxon>
        <taxon>Gemellaceae</taxon>
        <taxon>Gemella</taxon>
    </lineage>
</organism>
<dbReference type="Pfam" id="PF04326">
    <property type="entry name" value="SLFN_AlbA_2"/>
    <property type="match status" value="1"/>
</dbReference>
<proteinExistence type="predicted"/>
<gene>
    <name evidence="2" type="ORF">GEMHA0001_0174</name>
</gene>
<dbReference type="RefSeq" id="WP_003145192.1">
    <property type="nucleotide sequence ID" value="NZ_ACDZ02000014.1"/>
</dbReference>
<dbReference type="AlphaFoldDB" id="C5NXJ4"/>
<sequence length="537" mass="62671">MKRKYDLEVREHYNISKNGNQKIPQCPIEKEEAILDMLKHLKICSIILNICKVEEKIMNTNILNKLSFYCSENENQFFDRKSARIKPLDILKHLVAFSNAEGGQLVIGIEDDGTITGFNYKGAHQIDEYRNIFLTELKETPINPKFNILDVKNNTGIDDKILVISVDISTDRVIKSYNGKVFLRQNDKSIELNFEQILQLQYDRGQRYFEDEVVQLSSIEDIDDGLIDDYKKILNIEGLSDEEVLKARNLMINGKLTNAGLLLFGNNPSKFLPQARLRVIKYSGMYQKVGTEINIIKEKTFDKAIPNVIREVREFINTQLRDFQYLDKDGKFKIMPEYPEFAWFEGIVNALTHRNYAIRGEHIKVLIFDDRLEIHSPGLLPNIVTVENILNQRYSRNPRIARILCEFGWVKEMNEGVKRIYSEMEKLFLKEPKYAEPNSSVLLVLENNVLNRSIRTIDRIKDNISEEEFNKLSQDEQTIIYFMYNSGQKITTKKATELIEKGSTFCRKLLKNLADKELLEWHGTSQNDRTQYYTLKF</sequence>
<comment type="caution">
    <text evidence="2">The sequence shown here is derived from an EMBL/GenBank/DDBJ whole genome shotgun (WGS) entry which is preliminary data.</text>
</comment>
<dbReference type="Gene3D" id="3.30.565.60">
    <property type="match status" value="1"/>
</dbReference>
<reference evidence="2" key="1">
    <citation type="submission" date="2009-01" db="EMBL/GenBank/DDBJ databases">
        <authorList>
            <person name="Fulton L."/>
            <person name="Clifton S."/>
            <person name="Chinwalla A.T."/>
            <person name="Mitreva M."/>
            <person name="Sodergren E."/>
            <person name="Weinstock G."/>
            <person name="Clifton S."/>
            <person name="Dooling D.J."/>
            <person name="Fulton B."/>
            <person name="Minx P."/>
            <person name="Pepin K.H."/>
            <person name="Johnson M."/>
            <person name="Bhonagiri V."/>
            <person name="Nash W.E."/>
            <person name="Mardis E.R."/>
            <person name="Wilson R.K."/>
        </authorList>
    </citation>
    <scope>NUCLEOTIDE SEQUENCE [LARGE SCALE GENOMIC DNA]</scope>
    <source>
        <strain evidence="2">ATCC 10379</strain>
    </source>
</reference>
<dbReference type="PANTHER" id="PTHR30595:SF6">
    <property type="entry name" value="SCHLAFEN ALBA-2 DOMAIN-CONTAINING PROTEIN"/>
    <property type="match status" value="1"/>
</dbReference>
<reference evidence="2" key="2">
    <citation type="submission" date="2009-06" db="EMBL/GenBank/DDBJ databases">
        <authorList>
            <person name="Sebastian Y."/>
            <person name="Madupu R."/>
            <person name="Durkin A.S."/>
            <person name="Torralba M."/>
            <person name="Methe B."/>
            <person name="Sutton G.G."/>
            <person name="Strausberg R.L."/>
            <person name="Nelson K.E."/>
        </authorList>
    </citation>
    <scope>NUCLEOTIDE SEQUENCE [LARGE SCALE GENOMIC DNA]</scope>
    <source>
        <strain evidence="2">ATCC 10379</strain>
    </source>
</reference>
<name>C5NXJ4_9BACL</name>
<evidence type="ECO:0000259" key="1">
    <source>
        <dbReference type="Pfam" id="PF04326"/>
    </source>
</evidence>
<keyword evidence="3" id="KW-1185">Reference proteome</keyword>
<dbReference type="InterPro" id="IPR038461">
    <property type="entry name" value="Schlafen_AlbA_2_dom_sf"/>
</dbReference>
<dbReference type="eggNOG" id="COG2865">
    <property type="taxonomic scope" value="Bacteria"/>
</dbReference>
<dbReference type="Pfam" id="PF13749">
    <property type="entry name" value="HATPase_c_4"/>
    <property type="match status" value="1"/>
</dbReference>
<dbReference type="eggNOG" id="COG2265">
    <property type="taxonomic scope" value="Bacteria"/>
</dbReference>
<evidence type="ECO:0000313" key="2">
    <source>
        <dbReference type="EMBL" id="EER67805.1"/>
    </source>
</evidence>
<dbReference type="Gene3D" id="3.30.950.30">
    <property type="entry name" value="Schlafen, AAA domain"/>
    <property type="match status" value="1"/>
</dbReference>